<dbReference type="GO" id="GO:0015067">
    <property type="term" value="F:amidinotransferase activity"/>
    <property type="evidence" value="ECO:0007669"/>
    <property type="project" value="InterPro"/>
</dbReference>
<dbReference type="SUPFAM" id="SSF55909">
    <property type="entry name" value="Pentein"/>
    <property type="match status" value="1"/>
</dbReference>
<sequence length="131" mass="15097">NLVPLRLGLAIYNPDQPPRTPELWDLFKKNDWELIPAVRPTYVHNNKFSFTSSYEGKSWISMNTFSIDPKTVCVEAHETAYCEQLDKLGVEVIPIPYEKVIPFGGALHCTTLDIYREGKLEDYFPKQIDGY</sequence>
<accession>X1UST1</accession>
<organism evidence="3">
    <name type="scientific">marine sediment metagenome</name>
    <dbReference type="NCBI Taxonomy" id="412755"/>
    <lineage>
        <taxon>unclassified sequences</taxon>
        <taxon>metagenomes</taxon>
        <taxon>ecological metagenomes</taxon>
    </lineage>
</organism>
<dbReference type="AlphaFoldDB" id="X1UST1"/>
<gene>
    <name evidence="3" type="ORF">S12H4_36965</name>
</gene>
<protein>
    <recommendedName>
        <fullName evidence="4">Serine/threonine protein kinase</fullName>
    </recommendedName>
</protein>
<comment type="similarity">
    <text evidence="1">Belongs to the amidinotransferase family.</text>
</comment>
<evidence type="ECO:0000256" key="1">
    <source>
        <dbReference type="ARBA" id="ARBA00006943"/>
    </source>
</evidence>
<evidence type="ECO:0000256" key="2">
    <source>
        <dbReference type="ARBA" id="ARBA00022679"/>
    </source>
</evidence>
<dbReference type="PANTHER" id="PTHR10488:SF1">
    <property type="entry name" value="GLYCINE AMIDINOTRANSFERASE, MITOCHONDRIAL"/>
    <property type="match status" value="1"/>
</dbReference>
<proteinExistence type="inferred from homology"/>
<name>X1UST1_9ZZZZ</name>
<reference evidence="3" key="1">
    <citation type="journal article" date="2014" name="Front. Microbiol.">
        <title>High frequency of phylogenetically diverse reductive dehalogenase-homologous genes in deep subseafloor sedimentary metagenomes.</title>
        <authorList>
            <person name="Kawai M."/>
            <person name="Futagami T."/>
            <person name="Toyoda A."/>
            <person name="Takaki Y."/>
            <person name="Nishi S."/>
            <person name="Hori S."/>
            <person name="Arai W."/>
            <person name="Tsubouchi T."/>
            <person name="Morono Y."/>
            <person name="Uchiyama I."/>
            <person name="Ito T."/>
            <person name="Fujiyama A."/>
            <person name="Inagaki F."/>
            <person name="Takami H."/>
        </authorList>
    </citation>
    <scope>NUCLEOTIDE SEQUENCE</scope>
    <source>
        <strain evidence="3">Expedition CK06-06</strain>
    </source>
</reference>
<dbReference type="Gene3D" id="3.75.10.10">
    <property type="entry name" value="L-arginine/glycine Amidinotransferase, Chain A"/>
    <property type="match status" value="1"/>
</dbReference>
<dbReference type="InterPro" id="IPR033195">
    <property type="entry name" value="AmidinoTrfase"/>
</dbReference>
<evidence type="ECO:0008006" key="4">
    <source>
        <dbReference type="Google" id="ProtNLM"/>
    </source>
</evidence>
<comment type="caution">
    <text evidence="3">The sequence shown here is derived from an EMBL/GenBank/DDBJ whole genome shotgun (WGS) entry which is preliminary data.</text>
</comment>
<evidence type="ECO:0000313" key="3">
    <source>
        <dbReference type="EMBL" id="GAI95414.1"/>
    </source>
</evidence>
<feature type="non-terminal residue" evidence="3">
    <location>
        <position position="1"/>
    </location>
</feature>
<dbReference type="PANTHER" id="PTHR10488">
    <property type="entry name" value="GLYCINE AMIDINOTRANSFERASE, MITOCHONDRIAL"/>
    <property type="match status" value="1"/>
</dbReference>
<keyword evidence="2" id="KW-0808">Transferase</keyword>
<dbReference type="EMBL" id="BARW01022084">
    <property type="protein sequence ID" value="GAI95414.1"/>
    <property type="molecule type" value="Genomic_DNA"/>
</dbReference>